<dbReference type="SUPFAM" id="SSF75169">
    <property type="entry name" value="DsrEFH-like"/>
    <property type="match status" value="1"/>
</dbReference>
<evidence type="ECO:0000313" key="2">
    <source>
        <dbReference type="EMBL" id="KDN95617.1"/>
    </source>
</evidence>
<gene>
    <name evidence="2" type="ORF">EI16_04775</name>
</gene>
<evidence type="ECO:0000313" key="3">
    <source>
        <dbReference type="Proteomes" id="UP000027341"/>
    </source>
</evidence>
<proteinExistence type="predicted"/>
<dbReference type="Pfam" id="PF02635">
    <property type="entry name" value="DsrE"/>
    <property type="match status" value="1"/>
</dbReference>
<dbReference type="AlphaFoldDB" id="A0A066ZQ40"/>
<dbReference type="PANTHER" id="PTHR37691">
    <property type="entry name" value="BLR3518 PROTEIN"/>
    <property type="match status" value="1"/>
</dbReference>
<dbReference type="RefSeq" id="WP_081822711.1">
    <property type="nucleotide sequence ID" value="NZ_JMIU01000001.1"/>
</dbReference>
<feature type="non-terminal residue" evidence="2">
    <location>
        <position position="145"/>
    </location>
</feature>
<evidence type="ECO:0000256" key="1">
    <source>
        <dbReference type="SAM" id="SignalP"/>
    </source>
</evidence>
<keyword evidence="3" id="KW-1185">Reference proteome</keyword>
<reference evidence="2 3" key="1">
    <citation type="submission" date="2014-04" db="EMBL/GenBank/DDBJ databases">
        <title>Draft genome sequence of Hydrogenovibrio marinus MH-110, a model organism for aerobic H2 metabolism.</title>
        <authorList>
            <person name="Cha H.J."/>
            <person name="Jo B.H."/>
            <person name="Hwang B.H."/>
        </authorList>
    </citation>
    <scope>NUCLEOTIDE SEQUENCE [LARGE SCALE GENOMIC DNA]</scope>
    <source>
        <strain evidence="2 3">MH-110</strain>
    </source>
</reference>
<dbReference type="InterPro" id="IPR003787">
    <property type="entry name" value="Sulphur_relay_DsrE/F-like"/>
</dbReference>
<dbReference type="EMBL" id="JMIU01000001">
    <property type="protein sequence ID" value="KDN95617.1"/>
    <property type="molecule type" value="Genomic_DNA"/>
</dbReference>
<dbReference type="PANTHER" id="PTHR37691:SF1">
    <property type="entry name" value="BLR3518 PROTEIN"/>
    <property type="match status" value="1"/>
</dbReference>
<dbReference type="InterPro" id="IPR027396">
    <property type="entry name" value="DsrEFH-like"/>
</dbReference>
<comment type="caution">
    <text evidence="2">The sequence shown here is derived from an EMBL/GenBank/DDBJ whole genome shotgun (WGS) entry which is preliminary data.</text>
</comment>
<protein>
    <submittedName>
        <fullName evidence="2">Uncharacterized protein</fullName>
    </submittedName>
</protein>
<feature type="signal peptide" evidence="1">
    <location>
        <begin position="1"/>
        <end position="24"/>
    </location>
</feature>
<dbReference type="STRING" id="28885.EI16_04775"/>
<dbReference type="Proteomes" id="UP000027341">
    <property type="component" value="Unassembled WGS sequence"/>
</dbReference>
<sequence>MARTLYKGLLTFLLCFSISLPVMAADRTILEVQHKHDIKVVYDVNQNNMEAGIGQALYYVRGLLEAYKGQGIPMKQLHISVVVHGAAGYWLLKDPKYQDFVGNPFDVNPNEKVVNELIEHGVSVEICHVTMKAHRWKPEDILPGV</sequence>
<feature type="chain" id="PRO_5001636770" evidence="1">
    <location>
        <begin position="25"/>
        <end position="145"/>
    </location>
</feature>
<dbReference type="Gene3D" id="3.40.1260.10">
    <property type="entry name" value="DsrEFH-like"/>
    <property type="match status" value="1"/>
</dbReference>
<keyword evidence="1" id="KW-0732">Signal</keyword>
<name>A0A066ZQ40_HYDMR</name>
<accession>A0A066ZQ40</accession>
<organism evidence="2 3">
    <name type="scientific">Hydrogenovibrio marinus</name>
    <dbReference type="NCBI Taxonomy" id="28885"/>
    <lineage>
        <taxon>Bacteria</taxon>
        <taxon>Pseudomonadati</taxon>
        <taxon>Pseudomonadota</taxon>
        <taxon>Gammaproteobacteria</taxon>
        <taxon>Thiotrichales</taxon>
        <taxon>Piscirickettsiaceae</taxon>
        <taxon>Hydrogenovibrio</taxon>
    </lineage>
</organism>